<gene>
    <name evidence="2" type="ordered locus">Rpic12D_4805</name>
</gene>
<evidence type="ECO:0000313" key="2">
    <source>
        <dbReference type="EMBL" id="ACS66040.1"/>
    </source>
</evidence>
<evidence type="ECO:0000256" key="1">
    <source>
        <dbReference type="SAM" id="MobiDB-lite"/>
    </source>
</evidence>
<organism evidence="2">
    <name type="scientific">Ralstonia pickettii (strain 12D)</name>
    <dbReference type="NCBI Taxonomy" id="428406"/>
    <lineage>
        <taxon>Bacteria</taxon>
        <taxon>Pseudomonadati</taxon>
        <taxon>Pseudomonadota</taxon>
        <taxon>Betaproteobacteria</taxon>
        <taxon>Burkholderiales</taxon>
        <taxon>Burkholderiaceae</taxon>
        <taxon>Ralstonia</taxon>
    </lineage>
</organism>
<dbReference type="KEGG" id="rpf:Rpic12D_4805"/>
<dbReference type="GO" id="GO:0003677">
    <property type="term" value="F:DNA binding"/>
    <property type="evidence" value="ECO:0007669"/>
    <property type="project" value="InterPro"/>
</dbReference>
<dbReference type="EMBL" id="CP001646">
    <property type="protein sequence ID" value="ACS66040.1"/>
    <property type="molecule type" value="Genomic_DNA"/>
</dbReference>
<dbReference type="InterPro" id="IPR010982">
    <property type="entry name" value="Lambda_DNA-bd_dom_sf"/>
</dbReference>
<name>C6BPB6_RALP1</name>
<feature type="region of interest" description="Disordered" evidence="1">
    <location>
        <begin position="1"/>
        <end position="20"/>
    </location>
</feature>
<keyword evidence="2" id="KW-0614">Plasmid</keyword>
<accession>C6BPB6</accession>
<evidence type="ECO:0008006" key="3">
    <source>
        <dbReference type="Google" id="ProtNLM"/>
    </source>
</evidence>
<protein>
    <recommendedName>
        <fullName evidence="3">XRE family transcriptional regulator</fullName>
    </recommendedName>
</protein>
<sequence length="80" mass="8732">MATPPGRRLVESTHPGNPPPVEIKAARVRAGISQAAAAKLIYKTTRAWELWEGGKRRMDPAFWDLFLIRIAGKAASGFCA</sequence>
<proteinExistence type="predicted"/>
<geneLocation type="plasmid" evidence="2">
    <name>pRp12D01</name>
</geneLocation>
<dbReference type="HOGENOM" id="CLU_193002_0_0_4"/>
<dbReference type="Gene3D" id="1.10.260.40">
    <property type="entry name" value="lambda repressor-like DNA-binding domains"/>
    <property type="match status" value="1"/>
</dbReference>
<dbReference type="InterPro" id="IPR001387">
    <property type="entry name" value="Cro/C1-type_HTH"/>
</dbReference>
<dbReference type="SUPFAM" id="SSF47413">
    <property type="entry name" value="lambda repressor-like DNA-binding domains"/>
    <property type="match status" value="1"/>
</dbReference>
<dbReference type="AlphaFoldDB" id="C6BPB6"/>
<reference evidence="2" key="1">
    <citation type="submission" date="2009-06" db="EMBL/GenBank/DDBJ databases">
        <title>Complete sequence plasmid 1 of Ralstonia pickettii 12D.</title>
        <authorList>
            <consortium name="US DOE Joint Genome Institute"/>
            <person name="Lucas S."/>
            <person name="Copeland A."/>
            <person name="Lapidus A."/>
            <person name="Glavina del Rio T."/>
            <person name="Dalin E."/>
            <person name="Tice H."/>
            <person name="Bruce D."/>
            <person name="Goodwin L."/>
            <person name="Pitluck S."/>
            <person name="Sims D."/>
            <person name="Meincke L."/>
            <person name="Brettin T."/>
            <person name="Detter J.C."/>
            <person name="Han C."/>
            <person name="Larimer F."/>
            <person name="Land M."/>
            <person name="Hauser L."/>
            <person name="Kyrpides N."/>
            <person name="Ovchinnikova G."/>
            <person name="Marsh T."/>
            <person name="Richardson P."/>
        </authorList>
    </citation>
    <scope>NUCLEOTIDE SEQUENCE [LARGE SCALE GENOMIC DNA]</scope>
    <source>
        <strain evidence="2">12D</strain>
        <plasmid>12D</plasmid>
        <plasmid evidence="2">pRp12D01</plasmid>
    </source>
</reference>
<dbReference type="CDD" id="cd00093">
    <property type="entry name" value="HTH_XRE"/>
    <property type="match status" value="1"/>
</dbReference>